<keyword evidence="2 7" id="KW-0238">DNA-binding</keyword>
<sequence length="506" mass="54749">MPAKRATAPSTRTTRSAVSKPKTASASSDPPPKTESKARSKAVSKTESKTVSKTPSKTPASRNTKTTTSHQPTPTPARSRAPPGSACLTCRKSHKKCGKQKPVCDHCQKLDISCHWPEPKPDLAEPARRKRPTPKPEEDAEVEDENEDENVIQKSPAKRRKSSPPPPPPPAPPETRAKTSKKTTRTARGKSTKKNVPVATTESPVQRPTPTSRGIRTLNRPSATPGSRRSTRLKSGKLTTTYSASEDNADEDDGQGSELPQASASSVLSHLSPNREAGNERTLAPLREIPSDVEDASVLNTRTLAQPPKVQSQTLLSSRVAAVAAPITTDNDAIVTQLKGREPARNPRTNRSPSQTHQSPAPVKLAPQPIDLPERDGVVVKPPQQISAPNEDSSDDDKTTTPSGVHRDRHSSAPPASKQSFPPLWLDKLNSRDLYENPNQILPVGHAPGLDATMQKIKDRFFDIDVTHLEYPASVSDAEAELEINPHYRLLLGSDLLETRSLPSNG</sequence>
<name>A0A168DJ90_9EURO</name>
<keyword evidence="8" id="KW-1185">Reference proteome</keyword>
<feature type="compositionally biased region" description="Polar residues" evidence="5">
    <location>
        <begin position="258"/>
        <end position="272"/>
    </location>
</feature>
<dbReference type="EMBL" id="AZGZ01000001">
    <property type="protein sequence ID" value="KZZ97806.1"/>
    <property type="molecule type" value="Genomic_DNA"/>
</dbReference>
<dbReference type="GO" id="GO:0008270">
    <property type="term" value="F:zinc ion binding"/>
    <property type="evidence" value="ECO:0007669"/>
    <property type="project" value="InterPro"/>
</dbReference>
<evidence type="ECO:0000256" key="1">
    <source>
        <dbReference type="ARBA" id="ARBA00023015"/>
    </source>
</evidence>
<dbReference type="Gene3D" id="4.10.240.10">
    <property type="entry name" value="Zn(2)-C6 fungal-type DNA-binding domain"/>
    <property type="match status" value="1"/>
</dbReference>
<feature type="domain" description="Zn(2)-C6 fungal-type" evidence="6">
    <location>
        <begin position="86"/>
        <end position="116"/>
    </location>
</feature>
<evidence type="ECO:0000256" key="4">
    <source>
        <dbReference type="ARBA" id="ARBA00023242"/>
    </source>
</evidence>
<dbReference type="Pfam" id="PF00172">
    <property type="entry name" value="Zn_clus"/>
    <property type="match status" value="1"/>
</dbReference>
<feature type="compositionally biased region" description="Polar residues" evidence="5">
    <location>
        <begin position="198"/>
        <end position="228"/>
    </location>
</feature>
<feature type="region of interest" description="Disordered" evidence="5">
    <location>
        <begin position="1"/>
        <end position="290"/>
    </location>
</feature>
<protein>
    <submittedName>
        <fullName evidence="7">Zn(2)-C6 fungal-type DNA-binding domain protein</fullName>
    </submittedName>
</protein>
<feature type="compositionally biased region" description="Pro residues" evidence="5">
    <location>
        <begin position="163"/>
        <end position="173"/>
    </location>
</feature>
<evidence type="ECO:0000256" key="2">
    <source>
        <dbReference type="ARBA" id="ARBA00023125"/>
    </source>
</evidence>
<dbReference type="GO" id="GO:0003677">
    <property type="term" value="F:DNA binding"/>
    <property type="evidence" value="ECO:0007669"/>
    <property type="project" value="UniProtKB-KW"/>
</dbReference>
<dbReference type="VEuPathDB" id="FungiDB:AAP_00067"/>
<dbReference type="PROSITE" id="PS50048">
    <property type="entry name" value="ZN2_CY6_FUNGAL_2"/>
    <property type="match status" value="1"/>
</dbReference>
<dbReference type="PROSITE" id="PS00463">
    <property type="entry name" value="ZN2_CY6_FUNGAL_1"/>
    <property type="match status" value="1"/>
</dbReference>
<evidence type="ECO:0000313" key="8">
    <source>
        <dbReference type="Proteomes" id="UP000242877"/>
    </source>
</evidence>
<dbReference type="CDD" id="cd00067">
    <property type="entry name" value="GAL4"/>
    <property type="match status" value="1"/>
</dbReference>
<feature type="compositionally biased region" description="Low complexity" evidence="5">
    <location>
        <begin position="64"/>
        <end position="85"/>
    </location>
</feature>
<dbReference type="SUPFAM" id="SSF57701">
    <property type="entry name" value="Zn2/Cys6 DNA-binding domain"/>
    <property type="match status" value="1"/>
</dbReference>
<feature type="compositionally biased region" description="Polar residues" evidence="5">
    <location>
        <begin position="347"/>
        <end position="359"/>
    </location>
</feature>
<feature type="compositionally biased region" description="Polar residues" evidence="5">
    <location>
        <begin position="237"/>
        <end position="246"/>
    </location>
</feature>
<keyword evidence="4" id="KW-0539">Nucleus</keyword>
<evidence type="ECO:0000313" key="7">
    <source>
        <dbReference type="EMBL" id="KZZ97806.1"/>
    </source>
</evidence>
<evidence type="ECO:0000256" key="5">
    <source>
        <dbReference type="SAM" id="MobiDB-lite"/>
    </source>
</evidence>
<accession>A0A168DJ90</accession>
<gene>
    <name evidence="7" type="ORF">AAP_00067</name>
</gene>
<dbReference type="GO" id="GO:0000981">
    <property type="term" value="F:DNA-binding transcription factor activity, RNA polymerase II-specific"/>
    <property type="evidence" value="ECO:0007669"/>
    <property type="project" value="InterPro"/>
</dbReference>
<feature type="compositionally biased region" description="Basic residues" evidence="5">
    <location>
        <begin position="178"/>
        <end position="193"/>
    </location>
</feature>
<feature type="compositionally biased region" description="Acidic residues" evidence="5">
    <location>
        <begin position="138"/>
        <end position="150"/>
    </location>
</feature>
<evidence type="ECO:0000256" key="3">
    <source>
        <dbReference type="ARBA" id="ARBA00023163"/>
    </source>
</evidence>
<keyword evidence="3" id="KW-0804">Transcription</keyword>
<dbReference type="Proteomes" id="UP000242877">
    <property type="component" value="Unassembled WGS sequence"/>
</dbReference>
<feature type="compositionally biased region" description="Basic and acidic residues" evidence="5">
    <location>
        <begin position="32"/>
        <end position="50"/>
    </location>
</feature>
<feature type="region of interest" description="Disordered" evidence="5">
    <location>
        <begin position="324"/>
        <end position="424"/>
    </location>
</feature>
<reference evidence="7 8" key="1">
    <citation type="journal article" date="2016" name="Genome Biol. Evol.">
        <title>Divergent and convergent evolution of fungal pathogenicity.</title>
        <authorList>
            <person name="Shang Y."/>
            <person name="Xiao G."/>
            <person name="Zheng P."/>
            <person name="Cen K."/>
            <person name="Zhan S."/>
            <person name="Wang C."/>
        </authorList>
    </citation>
    <scope>NUCLEOTIDE SEQUENCE [LARGE SCALE GENOMIC DNA]</scope>
    <source>
        <strain evidence="7 8">ARSEF 7405</strain>
    </source>
</reference>
<dbReference type="InterPro" id="IPR001138">
    <property type="entry name" value="Zn2Cys6_DnaBD"/>
</dbReference>
<dbReference type="SMART" id="SM00066">
    <property type="entry name" value="GAL4"/>
    <property type="match status" value="1"/>
</dbReference>
<feature type="compositionally biased region" description="Low complexity" evidence="5">
    <location>
        <begin position="1"/>
        <end position="17"/>
    </location>
</feature>
<proteinExistence type="predicted"/>
<feature type="compositionally biased region" description="Basic and acidic residues" evidence="5">
    <location>
        <begin position="117"/>
        <end position="127"/>
    </location>
</feature>
<feature type="compositionally biased region" description="Polar residues" evidence="5">
    <location>
        <begin position="51"/>
        <end position="63"/>
    </location>
</feature>
<dbReference type="OrthoDB" id="3251668at2759"/>
<evidence type="ECO:0000259" key="6">
    <source>
        <dbReference type="PROSITE" id="PS50048"/>
    </source>
</evidence>
<organism evidence="7 8">
    <name type="scientific">Ascosphaera apis ARSEF 7405</name>
    <dbReference type="NCBI Taxonomy" id="392613"/>
    <lineage>
        <taxon>Eukaryota</taxon>
        <taxon>Fungi</taxon>
        <taxon>Dikarya</taxon>
        <taxon>Ascomycota</taxon>
        <taxon>Pezizomycotina</taxon>
        <taxon>Eurotiomycetes</taxon>
        <taxon>Eurotiomycetidae</taxon>
        <taxon>Onygenales</taxon>
        <taxon>Ascosphaeraceae</taxon>
        <taxon>Ascosphaera</taxon>
    </lineage>
</organism>
<comment type="caution">
    <text evidence="7">The sequence shown here is derived from an EMBL/GenBank/DDBJ whole genome shotgun (WGS) entry which is preliminary data.</text>
</comment>
<dbReference type="InterPro" id="IPR036864">
    <property type="entry name" value="Zn2-C6_fun-type_DNA-bd_sf"/>
</dbReference>
<keyword evidence="1" id="KW-0805">Transcription regulation</keyword>
<dbReference type="AlphaFoldDB" id="A0A168DJ90"/>